<sequence>MVVGSCRRVNINSEMQSLFNKSFFDLAPSDAPSNFRVIGGNQTSVQLAWEAPRLLYRNGIIIKYQVRCYIVGEEETHDELKTLTEQTLELSNLPTATHACLVRAWTKAGPGPWSDRIQFLINQKGGSI</sequence>
<evidence type="ECO:0000313" key="4">
    <source>
        <dbReference type="WBParaSite" id="SCUD_0000361001-mRNA-1"/>
    </source>
</evidence>
<evidence type="ECO:0000259" key="1">
    <source>
        <dbReference type="PROSITE" id="PS50853"/>
    </source>
</evidence>
<keyword evidence="3" id="KW-1185">Reference proteome</keyword>
<evidence type="ECO:0000313" key="3">
    <source>
        <dbReference type="Proteomes" id="UP000279833"/>
    </source>
</evidence>
<dbReference type="AlphaFoldDB" id="A0A183JLM9"/>
<dbReference type="WBParaSite" id="SCUD_0000361001-mRNA-1">
    <property type="protein sequence ID" value="SCUD_0000361001-mRNA-1"/>
    <property type="gene ID" value="SCUD_0000361001"/>
</dbReference>
<dbReference type="Pfam" id="PF00041">
    <property type="entry name" value="fn3"/>
    <property type="match status" value="1"/>
</dbReference>
<reference evidence="2 3" key="2">
    <citation type="submission" date="2018-11" db="EMBL/GenBank/DDBJ databases">
        <authorList>
            <consortium name="Pathogen Informatics"/>
        </authorList>
    </citation>
    <scope>NUCLEOTIDE SEQUENCE [LARGE SCALE GENOMIC DNA]</scope>
    <source>
        <strain evidence="2">Dakar</strain>
        <strain evidence="3">Dakar, Senegal</strain>
    </source>
</reference>
<organism evidence="4">
    <name type="scientific">Schistosoma curassoni</name>
    <dbReference type="NCBI Taxonomy" id="6186"/>
    <lineage>
        <taxon>Eukaryota</taxon>
        <taxon>Metazoa</taxon>
        <taxon>Spiralia</taxon>
        <taxon>Lophotrochozoa</taxon>
        <taxon>Platyhelminthes</taxon>
        <taxon>Trematoda</taxon>
        <taxon>Digenea</taxon>
        <taxon>Strigeidida</taxon>
        <taxon>Schistosomatoidea</taxon>
        <taxon>Schistosomatidae</taxon>
        <taxon>Schistosoma</taxon>
    </lineage>
</organism>
<dbReference type="InterPro" id="IPR013783">
    <property type="entry name" value="Ig-like_fold"/>
</dbReference>
<dbReference type="SMART" id="SM00060">
    <property type="entry name" value="FN3"/>
    <property type="match status" value="1"/>
</dbReference>
<dbReference type="STRING" id="6186.A0A183JLM9"/>
<reference evidence="4" key="1">
    <citation type="submission" date="2016-06" db="UniProtKB">
        <authorList>
            <consortium name="WormBaseParasite"/>
        </authorList>
    </citation>
    <scope>IDENTIFICATION</scope>
</reference>
<name>A0A183JLM9_9TREM</name>
<dbReference type="InterPro" id="IPR003961">
    <property type="entry name" value="FN3_dom"/>
</dbReference>
<dbReference type="CDD" id="cd00063">
    <property type="entry name" value="FN3"/>
    <property type="match status" value="1"/>
</dbReference>
<accession>A0A183JLM9</accession>
<dbReference type="Proteomes" id="UP000279833">
    <property type="component" value="Unassembled WGS sequence"/>
</dbReference>
<dbReference type="Gene3D" id="2.60.40.10">
    <property type="entry name" value="Immunoglobulins"/>
    <property type="match status" value="1"/>
</dbReference>
<proteinExistence type="predicted"/>
<gene>
    <name evidence="2" type="ORF">SCUD_LOCUS3610</name>
</gene>
<feature type="domain" description="Fibronectin type-III" evidence="1">
    <location>
        <begin position="31"/>
        <end position="124"/>
    </location>
</feature>
<dbReference type="PROSITE" id="PS50853">
    <property type="entry name" value="FN3"/>
    <property type="match status" value="1"/>
</dbReference>
<dbReference type="EMBL" id="UZAK01004178">
    <property type="protein sequence ID" value="VDO83173.1"/>
    <property type="molecule type" value="Genomic_DNA"/>
</dbReference>
<evidence type="ECO:0000313" key="2">
    <source>
        <dbReference type="EMBL" id="VDO83173.1"/>
    </source>
</evidence>
<dbReference type="SUPFAM" id="SSF49265">
    <property type="entry name" value="Fibronectin type III"/>
    <property type="match status" value="1"/>
</dbReference>
<protein>
    <submittedName>
        <fullName evidence="4">Fibronectin type-III domain-containing protein</fullName>
    </submittedName>
</protein>
<dbReference type="InterPro" id="IPR036116">
    <property type="entry name" value="FN3_sf"/>
</dbReference>